<reference evidence="4" key="1">
    <citation type="submission" date="2021-01" db="EMBL/GenBank/DDBJ databases">
        <title>YIM 132084 draft genome.</title>
        <authorList>
            <person name="An D."/>
        </authorList>
    </citation>
    <scope>NUCLEOTIDE SEQUENCE</scope>
    <source>
        <strain evidence="4">YIM 132084</strain>
    </source>
</reference>
<dbReference type="InterPro" id="IPR058788">
    <property type="entry name" value="ApnL_N"/>
</dbReference>
<name>A0A938YGD7_9ACTN</name>
<evidence type="ECO:0000313" key="5">
    <source>
        <dbReference type="Proteomes" id="UP000663792"/>
    </source>
</evidence>
<comment type="caution">
    <text evidence="4">The sequence shown here is derived from an EMBL/GenBank/DDBJ whole genome shotgun (WGS) entry which is preliminary data.</text>
</comment>
<dbReference type="InterPro" id="IPR058787">
    <property type="entry name" value="ApnL_M"/>
</dbReference>
<organism evidence="4 5">
    <name type="scientific">Nakamurella leprariae</name>
    <dbReference type="NCBI Taxonomy" id="2803911"/>
    <lineage>
        <taxon>Bacteria</taxon>
        <taxon>Bacillati</taxon>
        <taxon>Actinomycetota</taxon>
        <taxon>Actinomycetes</taxon>
        <taxon>Nakamurellales</taxon>
        <taxon>Nakamurellaceae</taxon>
        <taxon>Nakamurella</taxon>
    </lineage>
</organism>
<dbReference type="Pfam" id="PF25838">
    <property type="entry name" value="Apionate_lact_M"/>
    <property type="match status" value="1"/>
</dbReference>
<feature type="domain" description="D-apionate lactonase N-terminal" evidence="2">
    <location>
        <begin position="26"/>
        <end position="239"/>
    </location>
</feature>
<feature type="compositionally biased region" description="Basic and acidic residues" evidence="1">
    <location>
        <begin position="1"/>
        <end position="10"/>
    </location>
</feature>
<dbReference type="AlphaFoldDB" id="A0A938YGD7"/>
<feature type="domain" description="D-apionate lactonase TIM barrel" evidence="3">
    <location>
        <begin position="375"/>
        <end position="561"/>
    </location>
</feature>
<dbReference type="Proteomes" id="UP000663792">
    <property type="component" value="Unassembled WGS sequence"/>
</dbReference>
<proteinExistence type="predicted"/>
<keyword evidence="5" id="KW-1185">Reference proteome</keyword>
<evidence type="ECO:0000256" key="1">
    <source>
        <dbReference type="SAM" id="MobiDB-lite"/>
    </source>
</evidence>
<dbReference type="EMBL" id="JAERWK010000026">
    <property type="protein sequence ID" value="MBM9469399.1"/>
    <property type="molecule type" value="Genomic_DNA"/>
</dbReference>
<protein>
    <submittedName>
        <fullName evidence="4">Uncharacterized protein</fullName>
    </submittedName>
</protein>
<gene>
    <name evidence="4" type="ORF">JL106_19095</name>
</gene>
<sequence length="651" mass="68153">MTGPDLRHDPVPGTLDSSPPGGVDSPVPLAHGRWTAELRNDELADIAHDGVVLLRAVRVVVRDQDWGTVPPHRRSLDIEPAGDSLLIRLRVDHGEADASAPLLSWDGEIEFSPSGLAVRATCRARAPFRRNRIGLVVLHPMSDAGRRFTVTDPAGAEHDGAFPVEIGPHQPLRDVAALRWSTGHLQARLALTGDVFETEDQRNWTDASFKTYSTPLTEPFPVAVQPGDEIVQTATLTVTTLGEPARTEPGPVTPARLTLGDPAGVLPEIALAASTAVLDPVDVHARAALVHATGRGPHIDQPAEHVAPPGGAGGGLHGPGRAPAGRPHLDRASAEAGRWSADLDVRLIADDPAAVTDALPALVELPVRRLGVFSPSTHVTEPELWQAVSSSDGGAVPAGALVGGARSHFTELNRQLHRLPTDLPALTFSITPQMHTIEREHIVDSVGAQRVVATNAVRLAAGRPVDIGPVTLKPRFNAVATTAGLPVVPDDSDPRVQTSDPRQGTPFAAAWLIASVDALAVPGVRSLTLMETTGPRGLRPMADGPVYPAWTAAAWLTELAGRAGRPVLGALPDRVSALAADVGDETVLLIANLDRTTVTITLDLPACRAVLTSDPLGPGEAVAVRAGANGAEPVEVALPSDTAVRIVLGRS</sequence>
<evidence type="ECO:0000259" key="3">
    <source>
        <dbReference type="Pfam" id="PF25838"/>
    </source>
</evidence>
<evidence type="ECO:0000259" key="2">
    <source>
        <dbReference type="Pfam" id="PF25837"/>
    </source>
</evidence>
<dbReference type="RefSeq" id="WP_205262362.1">
    <property type="nucleotide sequence ID" value="NZ_JAERWK010000026.1"/>
</dbReference>
<dbReference type="Pfam" id="PF25837">
    <property type="entry name" value="Apionate_lact_N"/>
    <property type="match status" value="1"/>
</dbReference>
<accession>A0A938YGD7</accession>
<feature type="region of interest" description="Disordered" evidence="1">
    <location>
        <begin position="1"/>
        <end position="27"/>
    </location>
</feature>
<feature type="region of interest" description="Disordered" evidence="1">
    <location>
        <begin position="296"/>
        <end position="335"/>
    </location>
</feature>
<evidence type="ECO:0000313" key="4">
    <source>
        <dbReference type="EMBL" id="MBM9469399.1"/>
    </source>
</evidence>
<feature type="compositionally biased region" description="Low complexity" evidence="1">
    <location>
        <begin position="15"/>
        <end position="27"/>
    </location>
</feature>